<reference evidence="3 4" key="1">
    <citation type="submission" date="2019-04" db="EMBL/GenBank/DDBJ databases">
        <title>Streptomyces oryziradicis sp. nov., a novel actinomycete isolated from rhizosphere soil of rice (Oryza sativa L.).</title>
        <authorList>
            <person name="Li C."/>
        </authorList>
    </citation>
    <scope>NUCLEOTIDE SEQUENCE [LARGE SCALE GENOMIC DNA]</scope>
    <source>
        <strain evidence="3 4">NEAU-C40</strain>
    </source>
</reference>
<name>A0A4U0RF63_9ACTN</name>
<feature type="region of interest" description="Disordered" evidence="1">
    <location>
        <begin position="1"/>
        <end position="26"/>
    </location>
</feature>
<dbReference type="InterPro" id="IPR027417">
    <property type="entry name" value="P-loop_NTPase"/>
</dbReference>
<dbReference type="OrthoDB" id="3958246at2"/>
<accession>A0A4U0RF63</accession>
<evidence type="ECO:0000313" key="4">
    <source>
        <dbReference type="Proteomes" id="UP000305778"/>
    </source>
</evidence>
<organism evidence="3 4">
    <name type="scientific">Actinacidiphila oryziradicis</name>
    <dbReference type="NCBI Taxonomy" id="2571141"/>
    <lineage>
        <taxon>Bacteria</taxon>
        <taxon>Bacillati</taxon>
        <taxon>Actinomycetota</taxon>
        <taxon>Actinomycetes</taxon>
        <taxon>Kitasatosporales</taxon>
        <taxon>Streptomycetaceae</taxon>
        <taxon>Actinacidiphila</taxon>
    </lineage>
</organism>
<feature type="domain" description="Dynamin N-terminal" evidence="2">
    <location>
        <begin position="52"/>
        <end position="191"/>
    </location>
</feature>
<sequence length="262" mass="27539">MTASARPQPHLIPDRLDATGVGDDADDRCLPDGAGGQLRQNRSRVLMAGDTSTLFNVLLGRDVLPTGVLPVTALATTVRGGGPEGMVLRSTDGRVGQHDVHNLAKYLTQTADPGNRLGIAEVVPQLHTPLLADGVELVDTSGTGSVQGQNTDEALASVCTMDTAIFVLTADPPVSAAEQELLRLVAQASVQHLRRAEQGQPAGPRRPARDNAPCHSRGRPGARRRRVGVCVCRPGGSAAGWTSWRCHSAPTSRSRSAGTWTC</sequence>
<dbReference type="RefSeq" id="WP_136731566.1">
    <property type="nucleotide sequence ID" value="NZ_SUMC01000242.1"/>
</dbReference>
<evidence type="ECO:0000256" key="1">
    <source>
        <dbReference type="SAM" id="MobiDB-lite"/>
    </source>
</evidence>
<dbReference type="Pfam" id="PF00350">
    <property type="entry name" value="Dynamin_N"/>
    <property type="match status" value="1"/>
</dbReference>
<dbReference type="AlphaFoldDB" id="A0A4U0RF63"/>
<evidence type="ECO:0000259" key="2">
    <source>
        <dbReference type="Pfam" id="PF00350"/>
    </source>
</evidence>
<dbReference type="EMBL" id="SUMC01000242">
    <property type="protein sequence ID" value="TJZ93666.1"/>
    <property type="molecule type" value="Genomic_DNA"/>
</dbReference>
<keyword evidence="4" id="KW-1185">Reference proteome</keyword>
<dbReference type="SUPFAM" id="SSF52540">
    <property type="entry name" value="P-loop containing nucleoside triphosphate hydrolases"/>
    <property type="match status" value="1"/>
</dbReference>
<gene>
    <name evidence="3" type="ORF">FCI23_54210</name>
</gene>
<proteinExistence type="predicted"/>
<evidence type="ECO:0000313" key="3">
    <source>
        <dbReference type="EMBL" id="TJZ93666.1"/>
    </source>
</evidence>
<comment type="caution">
    <text evidence="3">The sequence shown here is derived from an EMBL/GenBank/DDBJ whole genome shotgun (WGS) entry which is preliminary data.</text>
</comment>
<dbReference type="InterPro" id="IPR045063">
    <property type="entry name" value="Dynamin_N"/>
</dbReference>
<dbReference type="Gene3D" id="3.40.50.300">
    <property type="entry name" value="P-loop containing nucleotide triphosphate hydrolases"/>
    <property type="match status" value="1"/>
</dbReference>
<feature type="region of interest" description="Disordered" evidence="1">
    <location>
        <begin position="193"/>
        <end position="221"/>
    </location>
</feature>
<dbReference type="Proteomes" id="UP000305778">
    <property type="component" value="Unassembled WGS sequence"/>
</dbReference>
<protein>
    <recommendedName>
        <fullName evidence="2">Dynamin N-terminal domain-containing protein</fullName>
    </recommendedName>
</protein>